<name>A0A645F024_9ZZZZ</name>
<sequence length="77" mass="8852">MRRLELAFLASRVDPQTGLYDGLNCHGEEKVRRMRELYPDAEIEQFYSDSLHDTPLARLAREAFLVKGDALSPFPLD</sequence>
<comment type="caution">
    <text evidence="1">The sequence shown here is derived from an EMBL/GenBank/DDBJ whole genome shotgun (WGS) entry which is preliminary data.</text>
</comment>
<protein>
    <submittedName>
        <fullName evidence="1">Uncharacterized protein</fullName>
    </submittedName>
</protein>
<dbReference type="InterPro" id="IPR023214">
    <property type="entry name" value="HAD_sf"/>
</dbReference>
<accession>A0A645F024</accession>
<dbReference type="Gene3D" id="3.40.50.1000">
    <property type="entry name" value="HAD superfamily/HAD-like"/>
    <property type="match status" value="1"/>
</dbReference>
<gene>
    <name evidence="1" type="ORF">SDC9_153248</name>
</gene>
<evidence type="ECO:0000313" key="1">
    <source>
        <dbReference type="EMBL" id="MPN05994.1"/>
    </source>
</evidence>
<organism evidence="1">
    <name type="scientific">bioreactor metagenome</name>
    <dbReference type="NCBI Taxonomy" id="1076179"/>
    <lineage>
        <taxon>unclassified sequences</taxon>
        <taxon>metagenomes</taxon>
        <taxon>ecological metagenomes</taxon>
    </lineage>
</organism>
<reference evidence="1" key="1">
    <citation type="submission" date="2019-08" db="EMBL/GenBank/DDBJ databases">
        <authorList>
            <person name="Kucharzyk K."/>
            <person name="Murdoch R.W."/>
            <person name="Higgins S."/>
            <person name="Loffler F."/>
        </authorList>
    </citation>
    <scope>NUCLEOTIDE SEQUENCE</scope>
</reference>
<dbReference type="EMBL" id="VSSQ01051876">
    <property type="protein sequence ID" value="MPN05994.1"/>
    <property type="molecule type" value="Genomic_DNA"/>
</dbReference>
<proteinExistence type="predicted"/>
<dbReference type="AlphaFoldDB" id="A0A645F024"/>